<dbReference type="AlphaFoldDB" id="A0AA35UPR4"/>
<gene>
    <name evidence="1" type="ORF">LSALG_LOCUS2331</name>
</gene>
<dbReference type="EMBL" id="OX465086">
    <property type="protein sequence ID" value="CAI9261544.1"/>
    <property type="molecule type" value="Genomic_DNA"/>
</dbReference>
<sequence length="177" mass="19730">MKYMKTQGKGSGSRFIGFGLKNIKGIVIVAPLFCLLSTGCCTLAVPALYAIVHLGSSLLPKGTLSYGHINGKSLPTSEDDEEWYSVDARIKSWFYSTCDPSLLQIISSDDCTAKDLWDKLDEFLRNNKMSRMLQLQDQFRNTKKGSSSITEFGHTLKNLADDLKDVDFTITDIELVM</sequence>
<evidence type="ECO:0008006" key="3">
    <source>
        <dbReference type="Google" id="ProtNLM"/>
    </source>
</evidence>
<organism evidence="1 2">
    <name type="scientific">Lactuca saligna</name>
    <name type="common">Willowleaf lettuce</name>
    <dbReference type="NCBI Taxonomy" id="75948"/>
    <lineage>
        <taxon>Eukaryota</taxon>
        <taxon>Viridiplantae</taxon>
        <taxon>Streptophyta</taxon>
        <taxon>Embryophyta</taxon>
        <taxon>Tracheophyta</taxon>
        <taxon>Spermatophyta</taxon>
        <taxon>Magnoliopsida</taxon>
        <taxon>eudicotyledons</taxon>
        <taxon>Gunneridae</taxon>
        <taxon>Pentapetalae</taxon>
        <taxon>asterids</taxon>
        <taxon>campanulids</taxon>
        <taxon>Asterales</taxon>
        <taxon>Asteraceae</taxon>
        <taxon>Cichorioideae</taxon>
        <taxon>Cichorieae</taxon>
        <taxon>Lactucinae</taxon>
        <taxon>Lactuca</taxon>
    </lineage>
</organism>
<evidence type="ECO:0000313" key="1">
    <source>
        <dbReference type="EMBL" id="CAI9261544.1"/>
    </source>
</evidence>
<protein>
    <recommendedName>
        <fullName evidence="3">Retrotransposon gag domain-containing protein</fullName>
    </recommendedName>
</protein>
<dbReference type="Proteomes" id="UP001177003">
    <property type="component" value="Chromosome 0"/>
</dbReference>
<evidence type="ECO:0000313" key="2">
    <source>
        <dbReference type="Proteomes" id="UP001177003"/>
    </source>
</evidence>
<dbReference type="PANTHER" id="PTHR47481:SF40">
    <property type="entry name" value="RETROTRANSPOSON GAG DOMAIN-CONTAINING PROTEIN"/>
    <property type="match status" value="1"/>
</dbReference>
<reference evidence="1" key="1">
    <citation type="submission" date="2023-04" db="EMBL/GenBank/DDBJ databases">
        <authorList>
            <person name="Vijverberg K."/>
            <person name="Xiong W."/>
            <person name="Schranz E."/>
        </authorList>
    </citation>
    <scope>NUCLEOTIDE SEQUENCE</scope>
</reference>
<dbReference type="PANTHER" id="PTHR47481">
    <property type="match status" value="1"/>
</dbReference>
<dbReference type="Pfam" id="PF14223">
    <property type="entry name" value="Retrotran_gag_2"/>
    <property type="match status" value="1"/>
</dbReference>
<proteinExistence type="predicted"/>
<name>A0AA35UPR4_LACSI</name>
<keyword evidence="2" id="KW-1185">Reference proteome</keyword>
<accession>A0AA35UPR4</accession>